<dbReference type="GO" id="GO:1902201">
    <property type="term" value="P:negative regulation of bacterial-type flagellum-dependent cell motility"/>
    <property type="evidence" value="ECO:0007669"/>
    <property type="project" value="TreeGrafter"/>
</dbReference>
<dbReference type="STRING" id="112901.SAMN04488500_10514"/>
<evidence type="ECO:0000259" key="1">
    <source>
        <dbReference type="PROSITE" id="PS50887"/>
    </source>
</evidence>
<reference evidence="2 3" key="1">
    <citation type="submission" date="2017-04" db="EMBL/GenBank/DDBJ databases">
        <authorList>
            <person name="Afonso C.L."/>
            <person name="Miller P.J."/>
            <person name="Scott M.A."/>
            <person name="Spackman E."/>
            <person name="Goraichik I."/>
            <person name="Dimitrov K.M."/>
            <person name="Suarez D.L."/>
            <person name="Swayne D.E."/>
        </authorList>
    </citation>
    <scope>NUCLEOTIDE SEQUENCE [LARGE SCALE GENOMIC DNA]</scope>
    <source>
        <strain evidence="2 3">DSM 5090</strain>
    </source>
</reference>
<proteinExistence type="predicted"/>
<sequence>MNSSLMYIAMLNTVVNAKPSALITINATGIISHVHITGRSQASLALLTGKRLLKLLRLVFDTHNSQLISNAFTTCLASQQQTTISQFKHISSRNLTEYFDCTLAPGPEKSIIIFFQNVTESVLFQEELFTITEQHESLNQDLCVAMANLDFHLMDLEHAHKKLSALYRITAIVQKTVNEKEVMEEILDGMTRELGFINAAIFLLDPNSQELINKAHRGYNDKIRVSLGQGVTGYAALHRELVYVPDITLDSRYIPGTKNGFSEVAVPLIVNDRVIGVLDVETSQEQSIKAYDLDLLRSLASQIAMTIAHASHVNQACIEASTDGLTNLYNYRHFQNILQQEFKRATRYNWSLSLLMIDIDYFKHYNDINGHLYGDDALRAVAELVRQYCRDTDFVFRYGGEEFVVLLPETTVTRAHIIAELIRKAIAEFPFQNSNNQPGGALTVSIGIAGYPDNAASESELIDAADTALYSAKRSTRNRSCLYSTNIS</sequence>
<dbReference type="SUPFAM" id="SSF55073">
    <property type="entry name" value="Nucleotide cyclase"/>
    <property type="match status" value="1"/>
</dbReference>
<evidence type="ECO:0000313" key="2">
    <source>
        <dbReference type="EMBL" id="SMC55576.1"/>
    </source>
</evidence>
<dbReference type="InterPro" id="IPR050469">
    <property type="entry name" value="Diguanylate_Cyclase"/>
</dbReference>
<dbReference type="SMART" id="SM00267">
    <property type="entry name" value="GGDEF"/>
    <property type="match status" value="1"/>
</dbReference>
<dbReference type="InterPro" id="IPR003018">
    <property type="entry name" value="GAF"/>
</dbReference>
<accession>A0A1W2A4K1</accession>
<feature type="domain" description="GGDEF" evidence="1">
    <location>
        <begin position="350"/>
        <end position="485"/>
    </location>
</feature>
<dbReference type="CDD" id="cd01949">
    <property type="entry name" value="GGDEF"/>
    <property type="match status" value="1"/>
</dbReference>
<name>A0A1W2A4K1_9FIRM</name>
<evidence type="ECO:0000313" key="3">
    <source>
        <dbReference type="Proteomes" id="UP000192738"/>
    </source>
</evidence>
<dbReference type="SUPFAM" id="SSF55781">
    <property type="entry name" value="GAF domain-like"/>
    <property type="match status" value="1"/>
</dbReference>
<dbReference type="InterPro" id="IPR029016">
    <property type="entry name" value="GAF-like_dom_sf"/>
</dbReference>
<dbReference type="NCBIfam" id="TIGR00254">
    <property type="entry name" value="GGDEF"/>
    <property type="match status" value="1"/>
</dbReference>
<dbReference type="Gene3D" id="3.30.70.270">
    <property type="match status" value="1"/>
</dbReference>
<dbReference type="PANTHER" id="PTHR45138">
    <property type="entry name" value="REGULATORY COMPONENTS OF SENSORY TRANSDUCTION SYSTEM"/>
    <property type="match status" value="1"/>
</dbReference>
<organism evidence="2 3">
    <name type="scientific">Sporomusa malonica</name>
    <dbReference type="NCBI Taxonomy" id="112901"/>
    <lineage>
        <taxon>Bacteria</taxon>
        <taxon>Bacillati</taxon>
        <taxon>Bacillota</taxon>
        <taxon>Negativicutes</taxon>
        <taxon>Selenomonadales</taxon>
        <taxon>Sporomusaceae</taxon>
        <taxon>Sporomusa</taxon>
    </lineage>
</organism>
<dbReference type="GO" id="GO:0005886">
    <property type="term" value="C:plasma membrane"/>
    <property type="evidence" value="ECO:0007669"/>
    <property type="project" value="TreeGrafter"/>
</dbReference>
<protein>
    <submittedName>
        <fullName evidence="2">Diguanylate cyclase (GGDEF) domain-containing protein</fullName>
    </submittedName>
</protein>
<dbReference type="Proteomes" id="UP000192738">
    <property type="component" value="Unassembled WGS sequence"/>
</dbReference>
<dbReference type="SMART" id="SM00065">
    <property type="entry name" value="GAF"/>
    <property type="match status" value="1"/>
</dbReference>
<dbReference type="Pfam" id="PF13185">
    <property type="entry name" value="GAF_2"/>
    <property type="match status" value="1"/>
</dbReference>
<dbReference type="GO" id="GO:0052621">
    <property type="term" value="F:diguanylate cyclase activity"/>
    <property type="evidence" value="ECO:0007669"/>
    <property type="project" value="TreeGrafter"/>
</dbReference>
<dbReference type="Gene3D" id="3.30.450.40">
    <property type="match status" value="1"/>
</dbReference>
<keyword evidence="3" id="KW-1185">Reference proteome</keyword>
<dbReference type="FunFam" id="3.30.70.270:FF:000001">
    <property type="entry name" value="Diguanylate cyclase domain protein"/>
    <property type="match status" value="1"/>
</dbReference>
<gene>
    <name evidence="2" type="ORF">SAMN04488500_10514</name>
</gene>
<dbReference type="EMBL" id="FWXI01000005">
    <property type="protein sequence ID" value="SMC55576.1"/>
    <property type="molecule type" value="Genomic_DNA"/>
</dbReference>
<dbReference type="AlphaFoldDB" id="A0A1W2A4K1"/>
<dbReference type="PANTHER" id="PTHR45138:SF9">
    <property type="entry name" value="DIGUANYLATE CYCLASE DGCM-RELATED"/>
    <property type="match status" value="1"/>
</dbReference>
<dbReference type="Pfam" id="PF00990">
    <property type="entry name" value="GGDEF"/>
    <property type="match status" value="1"/>
</dbReference>
<dbReference type="OrthoDB" id="9805474at2"/>
<dbReference type="InterPro" id="IPR043128">
    <property type="entry name" value="Rev_trsase/Diguanyl_cyclase"/>
</dbReference>
<dbReference type="InterPro" id="IPR000160">
    <property type="entry name" value="GGDEF_dom"/>
</dbReference>
<dbReference type="PROSITE" id="PS50887">
    <property type="entry name" value="GGDEF"/>
    <property type="match status" value="1"/>
</dbReference>
<dbReference type="GO" id="GO:0043709">
    <property type="term" value="P:cell adhesion involved in single-species biofilm formation"/>
    <property type="evidence" value="ECO:0007669"/>
    <property type="project" value="TreeGrafter"/>
</dbReference>
<dbReference type="InterPro" id="IPR029787">
    <property type="entry name" value="Nucleotide_cyclase"/>
</dbReference>
<dbReference type="RefSeq" id="WP_084574961.1">
    <property type="nucleotide sequence ID" value="NZ_CP155572.1"/>
</dbReference>